<accession>A0ABS6BD94</accession>
<evidence type="ECO:0000313" key="2">
    <source>
        <dbReference type="Proteomes" id="UP000733379"/>
    </source>
</evidence>
<evidence type="ECO:0000313" key="1">
    <source>
        <dbReference type="EMBL" id="MBU3067451.1"/>
    </source>
</evidence>
<organism evidence="1 2">
    <name type="scientific">Nocardia albiluteola</name>
    <dbReference type="NCBI Taxonomy" id="2842303"/>
    <lineage>
        <taxon>Bacteria</taxon>
        <taxon>Bacillati</taxon>
        <taxon>Actinomycetota</taxon>
        <taxon>Actinomycetes</taxon>
        <taxon>Mycobacteriales</taxon>
        <taxon>Nocardiaceae</taxon>
        <taxon>Nocardia</taxon>
    </lineage>
</organism>
<dbReference type="Proteomes" id="UP000733379">
    <property type="component" value="Unassembled WGS sequence"/>
</dbReference>
<comment type="caution">
    <text evidence="1">The sequence shown here is derived from an EMBL/GenBank/DDBJ whole genome shotgun (WGS) entry which is preliminary data.</text>
</comment>
<sequence length="70" mass="7865">MITTQIADTPEKIAFDLPKAVGVVRYDLSESNADRHTVAIRRHAETLGYDYLYTVVRHEALFSGSEVRGL</sequence>
<gene>
    <name evidence="1" type="ORF">KO481_38755</name>
</gene>
<name>A0ABS6BD94_9NOCA</name>
<reference evidence="1 2" key="1">
    <citation type="submission" date="2021-06" db="EMBL/GenBank/DDBJ databases">
        <title>Actinomycetes sequencing.</title>
        <authorList>
            <person name="Shan Q."/>
        </authorList>
    </citation>
    <scope>NUCLEOTIDE SEQUENCE [LARGE SCALE GENOMIC DNA]</scope>
    <source>
        <strain evidence="1 2">NEAU-G5</strain>
    </source>
</reference>
<dbReference type="EMBL" id="JAHKNI010000021">
    <property type="protein sequence ID" value="MBU3067451.1"/>
    <property type="molecule type" value="Genomic_DNA"/>
</dbReference>
<keyword evidence="2" id="KW-1185">Reference proteome</keyword>
<protein>
    <submittedName>
        <fullName evidence="1">Uncharacterized protein</fullName>
    </submittedName>
</protein>
<proteinExistence type="predicted"/>
<dbReference type="RefSeq" id="WP_215923526.1">
    <property type="nucleotide sequence ID" value="NZ_JAHKNI010000021.1"/>
</dbReference>